<accession>A0A1M5KYR8</accession>
<dbReference type="Proteomes" id="UP000190675">
    <property type="component" value="Chromosome I"/>
</dbReference>
<dbReference type="RefSeq" id="WP_154073238.1">
    <property type="nucleotide sequence ID" value="NZ_LT670818.1"/>
</dbReference>
<gene>
    <name evidence="2" type="ORF">SAMN05444169_3147</name>
</gene>
<dbReference type="AlphaFoldDB" id="A0A1M5KYR8"/>
<name>A0A1M5KYR8_9BRAD</name>
<evidence type="ECO:0000313" key="3">
    <source>
        <dbReference type="Proteomes" id="UP000190675"/>
    </source>
</evidence>
<protein>
    <recommendedName>
        <fullName evidence="4">Transcriptional initiation protein Tat</fullName>
    </recommendedName>
</protein>
<reference evidence="2 3" key="1">
    <citation type="submission" date="2016-11" db="EMBL/GenBank/DDBJ databases">
        <authorList>
            <person name="Jaros S."/>
            <person name="Januszkiewicz K."/>
            <person name="Wedrychowicz H."/>
        </authorList>
    </citation>
    <scope>NUCLEOTIDE SEQUENCE [LARGE SCALE GENOMIC DNA]</scope>
    <source>
        <strain evidence="2 3">GAS242</strain>
    </source>
</reference>
<sequence length="264" mass="28642">MKIIKGRRGILRTFALTVATGAIGLATAAAKPAGAAVESALTAPGAAHLEALKKRLTQAPRRRDFKTVPMILNDRQQWDHEALTEVLAYGPVPKQAWDNIDIAGPWLSLMRNALNTQIWSFKHPDFLAVSVTHGTADLALYDQEMWDKYQLTRLAGEKFKTNTLIVEQKAAAADPTNYEDPAGPFSSEDNSIAALMRRGVVFMCCHNAIWEQAAALIKAGLNPDKLPHAALAAELTNHLVDGVVLIPGAGGTMLELQQVGFHYA</sequence>
<organism evidence="2 3">
    <name type="scientific">Bradyrhizobium erythrophlei</name>
    <dbReference type="NCBI Taxonomy" id="1437360"/>
    <lineage>
        <taxon>Bacteria</taxon>
        <taxon>Pseudomonadati</taxon>
        <taxon>Pseudomonadota</taxon>
        <taxon>Alphaproteobacteria</taxon>
        <taxon>Hyphomicrobiales</taxon>
        <taxon>Nitrobacteraceae</taxon>
        <taxon>Bradyrhizobium</taxon>
    </lineage>
</organism>
<evidence type="ECO:0000313" key="2">
    <source>
        <dbReference type="EMBL" id="SHG57820.1"/>
    </source>
</evidence>
<evidence type="ECO:0000256" key="1">
    <source>
        <dbReference type="SAM" id="SignalP"/>
    </source>
</evidence>
<dbReference type="EMBL" id="LT670818">
    <property type="protein sequence ID" value="SHG57820.1"/>
    <property type="molecule type" value="Genomic_DNA"/>
</dbReference>
<dbReference type="InterPro" id="IPR006311">
    <property type="entry name" value="TAT_signal"/>
</dbReference>
<keyword evidence="1" id="KW-0732">Signal</keyword>
<feature type="chain" id="PRO_5012364141" description="Transcriptional initiation protein Tat" evidence="1">
    <location>
        <begin position="29"/>
        <end position="264"/>
    </location>
</feature>
<dbReference type="PROSITE" id="PS51318">
    <property type="entry name" value="TAT"/>
    <property type="match status" value="1"/>
</dbReference>
<evidence type="ECO:0008006" key="4">
    <source>
        <dbReference type="Google" id="ProtNLM"/>
    </source>
</evidence>
<dbReference type="OrthoDB" id="114122at2"/>
<feature type="signal peptide" evidence="1">
    <location>
        <begin position="1"/>
        <end position="28"/>
    </location>
</feature>
<proteinExistence type="predicted"/>